<dbReference type="AlphaFoldDB" id="A0A4R3L9X4"/>
<evidence type="ECO:0000256" key="1">
    <source>
        <dbReference type="ARBA" id="ARBA00004141"/>
    </source>
</evidence>
<dbReference type="PANTHER" id="PTHR10361:SF28">
    <property type="entry name" value="P3 PROTEIN-RELATED"/>
    <property type="match status" value="1"/>
</dbReference>
<evidence type="ECO:0000256" key="2">
    <source>
        <dbReference type="ARBA" id="ARBA00022692"/>
    </source>
</evidence>
<evidence type="ECO:0000313" key="6">
    <source>
        <dbReference type="EMBL" id="TCS96472.1"/>
    </source>
</evidence>
<dbReference type="Gene3D" id="1.20.1530.20">
    <property type="match status" value="1"/>
</dbReference>
<name>A0A4R3L9X4_9BACL</name>
<protein>
    <submittedName>
        <fullName evidence="6">BASS family bile acid:Na+ symporter</fullName>
    </submittedName>
</protein>
<evidence type="ECO:0000256" key="3">
    <source>
        <dbReference type="ARBA" id="ARBA00022989"/>
    </source>
</evidence>
<feature type="transmembrane region" description="Helical" evidence="5">
    <location>
        <begin position="98"/>
        <end position="120"/>
    </location>
</feature>
<feature type="transmembrane region" description="Helical" evidence="5">
    <location>
        <begin position="12"/>
        <end position="29"/>
    </location>
</feature>
<feature type="transmembrane region" description="Helical" evidence="5">
    <location>
        <begin position="271"/>
        <end position="294"/>
    </location>
</feature>
<feature type="transmembrane region" description="Helical" evidence="5">
    <location>
        <begin position="132"/>
        <end position="150"/>
    </location>
</feature>
<dbReference type="GO" id="GO:0016020">
    <property type="term" value="C:membrane"/>
    <property type="evidence" value="ECO:0007669"/>
    <property type="project" value="UniProtKB-SubCell"/>
</dbReference>
<proteinExistence type="predicted"/>
<accession>A0A4R3L9X4</accession>
<feature type="transmembrane region" description="Helical" evidence="5">
    <location>
        <begin position="227"/>
        <end position="250"/>
    </location>
</feature>
<organism evidence="6 7">
    <name type="scientific">Hazenella coriacea</name>
    <dbReference type="NCBI Taxonomy" id="1179467"/>
    <lineage>
        <taxon>Bacteria</taxon>
        <taxon>Bacillati</taxon>
        <taxon>Bacillota</taxon>
        <taxon>Bacilli</taxon>
        <taxon>Bacillales</taxon>
        <taxon>Thermoactinomycetaceae</taxon>
        <taxon>Hazenella</taxon>
    </lineage>
</organism>
<dbReference type="RefSeq" id="WP_165875720.1">
    <property type="nucleotide sequence ID" value="NZ_SMAG01000001.1"/>
</dbReference>
<comment type="caution">
    <text evidence="6">The sequence shown here is derived from an EMBL/GenBank/DDBJ whole genome shotgun (WGS) entry which is preliminary data.</text>
</comment>
<keyword evidence="2 5" id="KW-0812">Transmembrane</keyword>
<evidence type="ECO:0000313" key="7">
    <source>
        <dbReference type="Proteomes" id="UP000294937"/>
    </source>
</evidence>
<dbReference type="InterPro" id="IPR002657">
    <property type="entry name" value="BilAc:Na_symport/Acr3"/>
</dbReference>
<gene>
    <name evidence="6" type="ORF">EDD58_101105</name>
</gene>
<dbReference type="EMBL" id="SMAG01000001">
    <property type="protein sequence ID" value="TCS96472.1"/>
    <property type="molecule type" value="Genomic_DNA"/>
</dbReference>
<feature type="transmembrane region" description="Helical" evidence="5">
    <location>
        <begin position="41"/>
        <end position="63"/>
    </location>
</feature>
<dbReference type="PANTHER" id="PTHR10361">
    <property type="entry name" value="SODIUM-BILE ACID COTRANSPORTER"/>
    <property type="match status" value="1"/>
</dbReference>
<reference evidence="6 7" key="1">
    <citation type="submission" date="2019-03" db="EMBL/GenBank/DDBJ databases">
        <title>Genomic Encyclopedia of Type Strains, Phase IV (KMG-IV): sequencing the most valuable type-strain genomes for metagenomic binning, comparative biology and taxonomic classification.</title>
        <authorList>
            <person name="Goeker M."/>
        </authorList>
    </citation>
    <scope>NUCLEOTIDE SEQUENCE [LARGE SCALE GENOMIC DNA]</scope>
    <source>
        <strain evidence="6 7">DSM 45707</strain>
    </source>
</reference>
<keyword evidence="4 5" id="KW-0472">Membrane</keyword>
<evidence type="ECO:0000256" key="4">
    <source>
        <dbReference type="ARBA" id="ARBA00023136"/>
    </source>
</evidence>
<keyword evidence="3 5" id="KW-1133">Transmembrane helix</keyword>
<dbReference type="InterPro" id="IPR038770">
    <property type="entry name" value="Na+/solute_symporter_sf"/>
</dbReference>
<comment type="subcellular location">
    <subcellularLocation>
        <location evidence="1">Membrane</location>
        <topology evidence="1">Multi-pass membrane protein</topology>
    </subcellularLocation>
</comment>
<dbReference type="InterPro" id="IPR004710">
    <property type="entry name" value="Bilac:Na_transpt"/>
</dbReference>
<feature type="transmembrane region" description="Helical" evidence="5">
    <location>
        <begin position="70"/>
        <end position="92"/>
    </location>
</feature>
<feature type="transmembrane region" description="Helical" evidence="5">
    <location>
        <begin position="196"/>
        <end position="215"/>
    </location>
</feature>
<keyword evidence="7" id="KW-1185">Reference proteome</keyword>
<evidence type="ECO:0000256" key="5">
    <source>
        <dbReference type="SAM" id="Phobius"/>
    </source>
</evidence>
<dbReference type="Proteomes" id="UP000294937">
    <property type="component" value="Unassembled WGS sequence"/>
</dbReference>
<sequence>MTYFERVGKLSSMILVVSVILLSVLSYFYPTVFAWLSPFSYPLYAISFFFIGTQISWSMVGAVRFQFRPLLIGLLSQCLIMPCIAFLIAQGVQLSPEAFLGFMLIACCPGGLATPLWVYLSRGDVPLTMGLKLVHTLLSPILIPVLFWIFTSQTVPIPVEEMFLLFSLVILLPFLLGISVGSATFKINLKRAQSSVPLLVIIPVCLTVSSSMAHADLSALWKITSDPLLLAVILLHLGGWLWGWGIARWLGCSLTQQITISLETPSRNTHLAIWIVVSSLSPYALVPIIVYHLWQYLAGSFVTYLFSVLLKRNGDLGENHSAQNK</sequence>
<dbReference type="Pfam" id="PF01758">
    <property type="entry name" value="SBF"/>
    <property type="match status" value="1"/>
</dbReference>
<feature type="transmembrane region" description="Helical" evidence="5">
    <location>
        <begin position="162"/>
        <end position="184"/>
    </location>
</feature>